<accession>A0A8X6TDC0</accession>
<proteinExistence type="predicted"/>
<reference evidence="1" key="1">
    <citation type="submission" date="2020-08" db="EMBL/GenBank/DDBJ databases">
        <title>Multicomponent nature underlies the extraordinary mechanical properties of spider dragline silk.</title>
        <authorList>
            <person name="Kono N."/>
            <person name="Nakamura H."/>
            <person name="Mori M."/>
            <person name="Yoshida Y."/>
            <person name="Ohtoshi R."/>
            <person name="Malay A.D."/>
            <person name="Moran D.A.P."/>
            <person name="Tomita M."/>
            <person name="Numata K."/>
            <person name="Arakawa K."/>
        </authorList>
    </citation>
    <scope>NUCLEOTIDE SEQUENCE</scope>
</reference>
<organism evidence="1 2">
    <name type="scientific">Nephila pilipes</name>
    <name type="common">Giant wood spider</name>
    <name type="synonym">Nephila maculata</name>
    <dbReference type="NCBI Taxonomy" id="299642"/>
    <lineage>
        <taxon>Eukaryota</taxon>
        <taxon>Metazoa</taxon>
        <taxon>Ecdysozoa</taxon>
        <taxon>Arthropoda</taxon>
        <taxon>Chelicerata</taxon>
        <taxon>Arachnida</taxon>
        <taxon>Araneae</taxon>
        <taxon>Araneomorphae</taxon>
        <taxon>Entelegynae</taxon>
        <taxon>Araneoidea</taxon>
        <taxon>Nephilidae</taxon>
        <taxon>Nephila</taxon>
    </lineage>
</organism>
<keyword evidence="2" id="KW-1185">Reference proteome</keyword>
<evidence type="ECO:0000313" key="2">
    <source>
        <dbReference type="Proteomes" id="UP000887013"/>
    </source>
</evidence>
<evidence type="ECO:0000313" key="1">
    <source>
        <dbReference type="EMBL" id="GFT03765.1"/>
    </source>
</evidence>
<dbReference type="EMBL" id="BMAW01102332">
    <property type="protein sequence ID" value="GFT03765.1"/>
    <property type="molecule type" value="Genomic_DNA"/>
</dbReference>
<sequence>MLRIISVKSKIMLSHTVQEMEDQTSYKDSSKLQIVHPLERSEEHCKDSPADSAAYQACTSGVYISQKRELDLRVRNSVEGAQWGARYLTQQTGKELCFRKPHHARKSTVNIQYHLGQSSQF</sequence>
<gene>
    <name evidence="1" type="ORF">NPIL_644871</name>
</gene>
<dbReference type="AlphaFoldDB" id="A0A8X6TDC0"/>
<comment type="caution">
    <text evidence="1">The sequence shown here is derived from an EMBL/GenBank/DDBJ whole genome shotgun (WGS) entry which is preliminary data.</text>
</comment>
<name>A0A8X6TDC0_NEPPI</name>
<protein>
    <submittedName>
        <fullName evidence="1">Uncharacterized protein</fullName>
    </submittedName>
</protein>
<dbReference type="Proteomes" id="UP000887013">
    <property type="component" value="Unassembled WGS sequence"/>
</dbReference>